<evidence type="ECO:0000256" key="6">
    <source>
        <dbReference type="ARBA" id="ARBA00023157"/>
    </source>
</evidence>
<keyword evidence="7" id="KW-0325">Glycoprotein</keyword>
<dbReference type="SUPFAM" id="SSF69000">
    <property type="entry name" value="FAD-dependent thiol oxidase"/>
    <property type="match status" value="1"/>
</dbReference>
<feature type="domain" description="ERV/ALR sulfhydryl oxidase" evidence="9">
    <location>
        <begin position="316"/>
        <end position="430"/>
    </location>
</feature>
<evidence type="ECO:0000256" key="2">
    <source>
        <dbReference type="ARBA" id="ARBA00022630"/>
    </source>
</evidence>
<keyword evidence="5 8" id="KW-0560">Oxidoreductase</keyword>
<dbReference type="PANTHER" id="PTHR22897:SF8">
    <property type="entry name" value="SULFHYDRYL OXIDASE"/>
    <property type="match status" value="1"/>
</dbReference>
<accession>A0AAU9KWZ8</accession>
<evidence type="ECO:0000313" key="12">
    <source>
        <dbReference type="EMBL" id="CAH0513352.1"/>
    </source>
</evidence>
<dbReference type="CDD" id="cd02961">
    <property type="entry name" value="PDI_a_family"/>
    <property type="match status" value="1"/>
</dbReference>
<dbReference type="Gene3D" id="3.40.30.10">
    <property type="entry name" value="Glutaredoxin"/>
    <property type="match status" value="1"/>
</dbReference>
<feature type="transmembrane region" description="Helical" evidence="8">
    <location>
        <begin position="21"/>
        <end position="40"/>
    </location>
</feature>
<dbReference type="PROSITE" id="PS51324">
    <property type="entry name" value="ERV_ALR"/>
    <property type="match status" value="1"/>
</dbReference>
<dbReference type="Gene3D" id="1.20.120.310">
    <property type="entry name" value="ERV/ALR sulfhydryl oxidase domain"/>
    <property type="match status" value="1"/>
</dbReference>
<evidence type="ECO:0000256" key="5">
    <source>
        <dbReference type="ARBA" id="ARBA00023002"/>
    </source>
</evidence>
<dbReference type="InterPro" id="IPR036249">
    <property type="entry name" value="Thioredoxin-like_sf"/>
</dbReference>
<dbReference type="Pfam" id="PF04777">
    <property type="entry name" value="Evr1_Alr"/>
    <property type="match status" value="1"/>
</dbReference>
<dbReference type="GO" id="GO:0006457">
    <property type="term" value="P:protein folding"/>
    <property type="evidence" value="ECO:0007669"/>
    <property type="project" value="TreeGrafter"/>
</dbReference>
<keyword evidence="4 8" id="KW-0274">FAD</keyword>
<dbReference type="InterPro" id="IPR036774">
    <property type="entry name" value="ERV/ALR_sulphydryl_oxid_sf"/>
</dbReference>
<dbReference type="GO" id="GO:0016971">
    <property type="term" value="F:flavin-dependent sulfhydryl oxidase activity"/>
    <property type="evidence" value="ECO:0007669"/>
    <property type="project" value="InterPro"/>
</dbReference>
<dbReference type="PANTHER" id="PTHR22897">
    <property type="entry name" value="QUIESCIN Q6-RELATED SULFHYDRYL OXIDASE"/>
    <property type="match status" value="1"/>
</dbReference>
<dbReference type="PROSITE" id="PS00194">
    <property type="entry name" value="THIOREDOXIN_1"/>
    <property type="match status" value="1"/>
</dbReference>
<keyword evidence="6" id="KW-1015">Disulfide bond</keyword>
<feature type="domain" description="Thioredoxin" evidence="10">
    <location>
        <begin position="51"/>
        <end position="190"/>
    </location>
</feature>
<dbReference type="InterPro" id="IPR013766">
    <property type="entry name" value="Thioredoxin_domain"/>
</dbReference>
<dbReference type="Pfam" id="PF00085">
    <property type="entry name" value="Thioredoxin"/>
    <property type="match status" value="1"/>
</dbReference>
<dbReference type="GO" id="GO:0003756">
    <property type="term" value="F:protein disulfide isomerase activity"/>
    <property type="evidence" value="ECO:0007669"/>
    <property type="project" value="TreeGrafter"/>
</dbReference>
<dbReference type="Proteomes" id="UP001158986">
    <property type="component" value="Unassembled WGS sequence"/>
</dbReference>
<dbReference type="Proteomes" id="UP001160483">
    <property type="component" value="Unassembled WGS sequence"/>
</dbReference>
<name>A0AAU9KWZ8_9STRA</name>
<reference evidence="11 13" key="1">
    <citation type="submission" date="2021-11" db="EMBL/GenBank/DDBJ databases">
        <authorList>
            <person name="Islam A."/>
            <person name="Islam S."/>
            <person name="Flora M.S."/>
            <person name="Rahman M."/>
            <person name="Ziaur R.M."/>
            <person name="Epstein J.H."/>
            <person name="Hassan M."/>
            <person name="Klassen M."/>
            <person name="Woodard K."/>
            <person name="Webb A."/>
            <person name="Webby R.J."/>
            <person name="El Zowalaty M.E."/>
        </authorList>
    </citation>
    <scope>NUCLEOTIDE SEQUENCE</scope>
    <source>
        <strain evidence="12">Pbs1</strain>
        <strain evidence="11">Pbs3</strain>
    </source>
</reference>
<dbReference type="InterPro" id="IPR017937">
    <property type="entry name" value="Thioredoxin_CS"/>
</dbReference>
<dbReference type="AlphaFoldDB" id="A0AAU9KWZ8"/>
<evidence type="ECO:0000256" key="3">
    <source>
        <dbReference type="ARBA" id="ARBA00022729"/>
    </source>
</evidence>
<keyword evidence="13" id="KW-1185">Reference proteome</keyword>
<dbReference type="PROSITE" id="PS51352">
    <property type="entry name" value="THIOREDOXIN_2"/>
    <property type="match status" value="1"/>
</dbReference>
<comment type="caution">
    <text evidence="11">The sequence shown here is derived from an EMBL/GenBank/DDBJ whole genome shotgun (WGS) entry which is preliminary data.</text>
</comment>
<protein>
    <recommendedName>
        <fullName evidence="8">Sulfhydryl oxidase</fullName>
        <ecNumber evidence="8">1.8.3.2</ecNumber>
    </recommendedName>
</protein>
<evidence type="ECO:0000259" key="9">
    <source>
        <dbReference type="PROSITE" id="PS51324"/>
    </source>
</evidence>
<evidence type="ECO:0000259" key="10">
    <source>
        <dbReference type="PROSITE" id="PS51352"/>
    </source>
</evidence>
<evidence type="ECO:0000256" key="7">
    <source>
        <dbReference type="ARBA" id="ARBA00023180"/>
    </source>
</evidence>
<keyword evidence="8" id="KW-0472">Membrane</keyword>
<dbReference type="GO" id="GO:0000139">
    <property type="term" value="C:Golgi membrane"/>
    <property type="evidence" value="ECO:0007669"/>
    <property type="project" value="TreeGrafter"/>
</dbReference>
<dbReference type="EMBL" id="CAKLCB010000010">
    <property type="protein sequence ID" value="CAH0513352.1"/>
    <property type="molecule type" value="Genomic_DNA"/>
</dbReference>
<comment type="cofactor">
    <cofactor evidence="1 8">
        <name>FAD</name>
        <dbReference type="ChEBI" id="CHEBI:57692"/>
    </cofactor>
</comment>
<evidence type="ECO:0000256" key="1">
    <source>
        <dbReference type="ARBA" id="ARBA00001974"/>
    </source>
</evidence>
<evidence type="ECO:0000256" key="4">
    <source>
        <dbReference type="ARBA" id="ARBA00022827"/>
    </source>
</evidence>
<keyword evidence="3" id="KW-0732">Signal</keyword>
<dbReference type="SUPFAM" id="SSF52833">
    <property type="entry name" value="Thioredoxin-like"/>
    <property type="match status" value="1"/>
</dbReference>
<feature type="transmembrane region" description="Helical" evidence="8">
    <location>
        <begin position="478"/>
        <end position="498"/>
    </location>
</feature>
<dbReference type="GO" id="GO:0005615">
    <property type="term" value="C:extracellular space"/>
    <property type="evidence" value="ECO:0007669"/>
    <property type="project" value="TreeGrafter"/>
</dbReference>
<dbReference type="EC" id="1.8.3.2" evidence="8"/>
<evidence type="ECO:0000313" key="13">
    <source>
        <dbReference type="Proteomes" id="UP001158986"/>
    </source>
</evidence>
<organism evidence="11 14">
    <name type="scientific">Peronospora belbahrii</name>
    <dbReference type="NCBI Taxonomy" id="622444"/>
    <lineage>
        <taxon>Eukaryota</taxon>
        <taxon>Sar</taxon>
        <taxon>Stramenopiles</taxon>
        <taxon>Oomycota</taxon>
        <taxon>Peronosporomycetes</taxon>
        <taxon>Peronosporales</taxon>
        <taxon>Peronosporaceae</taxon>
        <taxon>Peronospora</taxon>
    </lineage>
</organism>
<keyword evidence="2 8" id="KW-0285">Flavoprotein</keyword>
<comment type="caution">
    <text evidence="8">Lacks conserved residue(s) required for the propagation of feature annotation.</text>
</comment>
<evidence type="ECO:0000256" key="8">
    <source>
        <dbReference type="RuleBase" id="RU371123"/>
    </source>
</evidence>
<evidence type="ECO:0000313" key="14">
    <source>
        <dbReference type="Proteomes" id="UP001160483"/>
    </source>
</evidence>
<dbReference type="EMBL" id="CAKKTJ010000038">
    <property type="protein sequence ID" value="CAH0473338.1"/>
    <property type="molecule type" value="Genomic_DNA"/>
</dbReference>
<evidence type="ECO:0000313" key="11">
    <source>
        <dbReference type="EMBL" id="CAH0473338.1"/>
    </source>
</evidence>
<keyword evidence="8" id="KW-0812">Transmembrane</keyword>
<keyword evidence="8" id="KW-1133">Transmembrane helix</keyword>
<proteinExistence type="predicted"/>
<dbReference type="InterPro" id="IPR039798">
    <property type="entry name" value="Sulfhydryl_oxidase"/>
</dbReference>
<comment type="catalytic activity">
    <reaction evidence="8">
        <text>2 R'C(R)SH + O2 = R'C(R)S-S(R)CR' + H2O2</text>
        <dbReference type="Rhea" id="RHEA:17357"/>
        <dbReference type="ChEBI" id="CHEBI:15379"/>
        <dbReference type="ChEBI" id="CHEBI:16240"/>
        <dbReference type="ChEBI" id="CHEBI:16520"/>
        <dbReference type="ChEBI" id="CHEBI:17412"/>
        <dbReference type="EC" id="1.8.3.2"/>
    </reaction>
</comment>
<gene>
    <name evidence="12" type="ORF">PBS001_LOCUS167</name>
    <name evidence="11" type="ORF">PBS003_LOCUS243</name>
</gene>
<sequence>MSNGPKLNKKGNFVKLSAKFYAMYPNILVSYVAIAALVAFEHVCIASSISNTRDNQSPLFTTSKFVRTLDTDSFSAVLNETQIVWLVDFYLPWCPHCRQFAPEWEEAAKVYERVDNVEFGAVDCTKETKICNREGILSYPGVKMYHVPPEAVEGIMMPYEENVYDRNVVVWIEYMLKENNIQSGIDKVYMETAEHDDSIKKEVHFGDPVEPLYDERSLDIRLKRLKDAGTTALHTFEDGFFMGTTILEGERYEAAVTWVQALATAFPMKENRDAFEKLGEAMKQQERWEQADWIKLMTRWKATANAMSYPVNLFANKDDLVLCTTLTCGLWTLFHTVTVSDVKSESMRNRWKMSEIMAAIRLVVIHFFGCEKCKRHFLKMNPKSLLEKLSLADDDSPYAVAIWLWTMHNIVNKNLSKPMWPTKLSCPHCYYTDGDEPLSLNLMKLNQDNIVDYITSIYKFDDEWKTTEQHSRVTTPTMVLIAIVSTLVAILAMLLYQYKHHISHYGFKSLKTQDHIA</sequence>
<dbReference type="InterPro" id="IPR017905">
    <property type="entry name" value="ERV/ALR_sulphydryl_oxidase"/>
</dbReference>